<keyword evidence="2" id="KW-1133">Transmembrane helix</keyword>
<gene>
    <name evidence="3" type="ORF">MANES_11G027100v8</name>
</gene>
<proteinExistence type="predicted"/>
<protein>
    <submittedName>
        <fullName evidence="3">Uncharacterized protein</fullName>
    </submittedName>
</protein>
<feature type="compositionally biased region" description="Basic and acidic residues" evidence="1">
    <location>
        <begin position="1"/>
        <end position="14"/>
    </location>
</feature>
<dbReference type="EMBL" id="CM004397">
    <property type="protein sequence ID" value="OAY36515.1"/>
    <property type="molecule type" value="Genomic_DNA"/>
</dbReference>
<keyword evidence="2" id="KW-0472">Membrane</keyword>
<dbReference type="Proteomes" id="UP000091857">
    <property type="component" value="Chromosome 11"/>
</dbReference>
<feature type="compositionally biased region" description="Low complexity" evidence="1">
    <location>
        <begin position="41"/>
        <end position="55"/>
    </location>
</feature>
<evidence type="ECO:0000313" key="3">
    <source>
        <dbReference type="EMBL" id="OAY36515.1"/>
    </source>
</evidence>
<evidence type="ECO:0000256" key="1">
    <source>
        <dbReference type="SAM" id="MobiDB-lite"/>
    </source>
</evidence>
<keyword evidence="2" id="KW-0812">Transmembrane</keyword>
<name>A0A2C9UXY4_MANES</name>
<dbReference type="Gramene" id="Manes.11G027100.1.v8.1">
    <property type="protein sequence ID" value="Manes.11G027100.1.v8.1.CDS"/>
    <property type="gene ID" value="Manes.11G027100.v8.1"/>
</dbReference>
<reference evidence="4" key="1">
    <citation type="journal article" date="2016" name="Nat. Biotechnol.">
        <title>Sequencing wild and cultivated cassava and related species reveals extensive interspecific hybridization and genetic diversity.</title>
        <authorList>
            <person name="Bredeson J.V."/>
            <person name="Lyons J.B."/>
            <person name="Prochnik S.E."/>
            <person name="Wu G.A."/>
            <person name="Ha C.M."/>
            <person name="Edsinger-Gonzales E."/>
            <person name="Grimwood J."/>
            <person name="Schmutz J."/>
            <person name="Rabbi I.Y."/>
            <person name="Egesi C."/>
            <person name="Nauluvula P."/>
            <person name="Lebot V."/>
            <person name="Ndunguru J."/>
            <person name="Mkamilo G."/>
            <person name="Bart R.S."/>
            <person name="Setter T.L."/>
            <person name="Gleadow R.M."/>
            <person name="Kulakow P."/>
            <person name="Ferguson M.E."/>
            <person name="Rounsley S."/>
            <person name="Rokhsar D.S."/>
        </authorList>
    </citation>
    <scope>NUCLEOTIDE SEQUENCE [LARGE SCALE GENOMIC DNA]</scope>
    <source>
        <strain evidence="4">cv. AM560-2</strain>
    </source>
</reference>
<comment type="caution">
    <text evidence="3">The sequence shown here is derived from an EMBL/GenBank/DDBJ whole genome shotgun (WGS) entry which is preliminary data.</text>
</comment>
<organism evidence="3 4">
    <name type="scientific">Manihot esculenta</name>
    <name type="common">Cassava</name>
    <name type="synonym">Jatropha manihot</name>
    <dbReference type="NCBI Taxonomy" id="3983"/>
    <lineage>
        <taxon>Eukaryota</taxon>
        <taxon>Viridiplantae</taxon>
        <taxon>Streptophyta</taxon>
        <taxon>Embryophyta</taxon>
        <taxon>Tracheophyta</taxon>
        <taxon>Spermatophyta</taxon>
        <taxon>Magnoliopsida</taxon>
        <taxon>eudicotyledons</taxon>
        <taxon>Gunneridae</taxon>
        <taxon>Pentapetalae</taxon>
        <taxon>rosids</taxon>
        <taxon>fabids</taxon>
        <taxon>Malpighiales</taxon>
        <taxon>Euphorbiaceae</taxon>
        <taxon>Crotonoideae</taxon>
        <taxon>Manihoteae</taxon>
        <taxon>Manihot</taxon>
    </lineage>
</organism>
<sequence length="200" mass="22318">MSEESPKLYTDKPKKAQLKQFQEQRKAKDFSSPTQTASIKATPTPSAAASAAAASYKIGSQSMAPPSPPQPPKEPFSKRYKFLWPLLLAVNLTVGAYLFMRTKKSDTDLQEEVATNVSSASVSSTSTKTTTVPEKPALPTVSEPVKLHEAIPESQRRELYKWILEEKRKVKTKDPQEKKRIDEEKAILKQFIRAKSIPSI</sequence>
<dbReference type="AlphaFoldDB" id="A0A2C9UXY4"/>
<dbReference type="PANTHER" id="PTHR34364">
    <property type="entry name" value="WAS/WASL-INTERACTING FAMILY PROTEIN"/>
    <property type="match status" value="1"/>
</dbReference>
<evidence type="ECO:0000256" key="2">
    <source>
        <dbReference type="SAM" id="Phobius"/>
    </source>
</evidence>
<keyword evidence="4" id="KW-1185">Reference proteome</keyword>
<dbReference type="STRING" id="3983.A0A2C9UXY4"/>
<dbReference type="OMA" id="RELYKWM"/>
<dbReference type="PANTHER" id="PTHR34364:SF1">
    <property type="entry name" value="WAS_WASL-INTERACTING FAMILY PROTEIN"/>
    <property type="match status" value="1"/>
</dbReference>
<feature type="region of interest" description="Disordered" evidence="1">
    <location>
        <begin position="1"/>
        <end position="75"/>
    </location>
</feature>
<feature type="transmembrane region" description="Helical" evidence="2">
    <location>
        <begin position="82"/>
        <end position="100"/>
    </location>
</feature>
<accession>A0A2C9UXY4</accession>
<dbReference type="OrthoDB" id="1907935at2759"/>
<feature type="compositionally biased region" description="Pro residues" evidence="1">
    <location>
        <begin position="65"/>
        <end position="74"/>
    </location>
</feature>
<evidence type="ECO:0000313" key="4">
    <source>
        <dbReference type="Proteomes" id="UP000091857"/>
    </source>
</evidence>